<dbReference type="AlphaFoldDB" id="A0AAN2BL20"/>
<dbReference type="EMBL" id="AP023086">
    <property type="protein sequence ID" value="BCD98567.1"/>
    <property type="molecule type" value="Genomic_DNA"/>
</dbReference>
<keyword evidence="5" id="KW-1185">Reference proteome</keyword>
<feature type="modified residue" description="4-aspartylphosphate" evidence="2">
    <location>
        <position position="53"/>
    </location>
</feature>
<reference evidence="4 5" key="1">
    <citation type="journal article" date="2022" name="IScience">
        <title>An ultrasensitive nanofiber-based assay for enzymatic hydrolysis and deep-sea microbial degradation of cellulose.</title>
        <authorList>
            <person name="Tsudome M."/>
            <person name="Tachioka M."/>
            <person name="Miyazaki M."/>
            <person name="Uchimura K."/>
            <person name="Tsuda M."/>
            <person name="Takaki Y."/>
            <person name="Deguchi S."/>
        </authorList>
    </citation>
    <scope>NUCLEOTIDE SEQUENCE [LARGE SCALE GENOMIC DNA]</scope>
    <source>
        <strain evidence="4 5">GE09</strain>
    </source>
</reference>
<dbReference type="PANTHER" id="PTHR44591:SF25">
    <property type="entry name" value="CHEMOTAXIS TWO-COMPONENT RESPONSE REGULATOR"/>
    <property type="match status" value="1"/>
</dbReference>
<dbReference type="KEGG" id="marq:MARGE09_P2768"/>
<feature type="domain" description="Response regulatory" evidence="3">
    <location>
        <begin position="3"/>
        <end position="119"/>
    </location>
</feature>
<dbReference type="SUPFAM" id="SSF52172">
    <property type="entry name" value="CheY-like"/>
    <property type="match status" value="1"/>
</dbReference>
<evidence type="ECO:0000313" key="4">
    <source>
        <dbReference type="EMBL" id="BCD98567.1"/>
    </source>
</evidence>
<name>A0AAN2BL20_9GAMM</name>
<dbReference type="InterPro" id="IPR011006">
    <property type="entry name" value="CheY-like_superfamily"/>
</dbReference>
<evidence type="ECO:0000256" key="2">
    <source>
        <dbReference type="PROSITE-ProRule" id="PRU00169"/>
    </source>
</evidence>
<keyword evidence="1 2" id="KW-0597">Phosphoprotein</keyword>
<dbReference type="GO" id="GO:0000160">
    <property type="term" value="P:phosphorelay signal transduction system"/>
    <property type="evidence" value="ECO:0007669"/>
    <property type="project" value="InterPro"/>
</dbReference>
<dbReference type="Gene3D" id="3.40.50.2300">
    <property type="match status" value="1"/>
</dbReference>
<dbReference type="InterPro" id="IPR050595">
    <property type="entry name" value="Bact_response_regulator"/>
</dbReference>
<dbReference type="Pfam" id="PF00072">
    <property type="entry name" value="Response_reg"/>
    <property type="match status" value="1"/>
</dbReference>
<gene>
    <name evidence="4" type="ORF">MARGE09_P2768</name>
</gene>
<accession>A0AAN2BL20</accession>
<evidence type="ECO:0000313" key="5">
    <source>
        <dbReference type="Proteomes" id="UP001320119"/>
    </source>
</evidence>
<proteinExistence type="predicted"/>
<protein>
    <submittedName>
        <fullName evidence="4">Two-component system, chemotaxis family, chemotaxis protein CheY</fullName>
    </submittedName>
</protein>
<dbReference type="SMART" id="SM00448">
    <property type="entry name" value="REC"/>
    <property type="match status" value="1"/>
</dbReference>
<evidence type="ECO:0000259" key="3">
    <source>
        <dbReference type="PROSITE" id="PS50110"/>
    </source>
</evidence>
<organism evidence="4 5">
    <name type="scientific">Marinagarivorans cellulosilyticus</name>
    <dbReference type="NCBI Taxonomy" id="2721545"/>
    <lineage>
        <taxon>Bacteria</taxon>
        <taxon>Pseudomonadati</taxon>
        <taxon>Pseudomonadota</taxon>
        <taxon>Gammaproteobacteria</taxon>
        <taxon>Cellvibrionales</taxon>
        <taxon>Cellvibrionaceae</taxon>
        <taxon>Marinagarivorans</taxon>
    </lineage>
</organism>
<dbReference type="RefSeq" id="WP_236983019.1">
    <property type="nucleotide sequence ID" value="NZ_AP023086.1"/>
</dbReference>
<dbReference type="PROSITE" id="PS50110">
    <property type="entry name" value="RESPONSE_REGULATORY"/>
    <property type="match status" value="1"/>
</dbReference>
<sequence length="121" mass="12533">MAEVLVVDDSATVRNEVSGFLAAQGINVDTACDGQDGLGKIQADGGLKLVICDVNMPRMDGLTMCEKVRASGNAALPIIMLTTESDPSMKERGKAAGVKGWIIKPFNGQAALGGIKSLIGK</sequence>
<dbReference type="InterPro" id="IPR001789">
    <property type="entry name" value="Sig_transdc_resp-reg_receiver"/>
</dbReference>
<evidence type="ECO:0000256" key="1">
    <source>
        <dbReference type="ARBA" id="ARBA00022553"/>
    </source>
</evidence>
<dbReference type="Proteomes" id="UP001320119">
    <property type="component" value="Chromosome"/>
</dbReference>
<dbReference type="PANTHER" id="PTHR44591">
    <property type="entry name" value="STRESS RESPONSE REGULATOR PROTEIN 1"/>
    <property type="match status" value="1"/>
</dbReference>